<dbReference type="SUPFAM" id="SSF55874">
    <property type="entry name" value="ATPase domain of HSP90 chaperone/DNA topoisomerase II/histidine kinase"/>
    <property type="match status" value="1"/>
</dbReference>
<dbReference type="InterPro" id="IPR005467">
    <property type="entry name" value="His_kinase_dom"/>
</dbReference>
<dbReference type="Proteomes" id="UP001158049">
    <property type="component" value="Unassembled WGS sequence"/>
</dbReference>
<evidence type="ECO:0000256" key="7">
    <source>
        <dbReference type="ARBA" id="ARBA00022777"/>
    </source>
</evidence>
<keyword evidence="15" id="KW-1185">Reference proteome</keyword>
<keyword evidence="10 11" id="KW-0472">Membrane</keyword>
<dbReference type="CDD" id="cd00082">
    <property type="entry name" value="HisKA"/>
    <property type="match status" value="1"/>
</dbReference>
<evidence type="ECO:0000256" key="9">
    <source>
        <dbReference type="ARBA" id="ARBA00023012"/>
    </source>
</evidence>
<keyword evidence="9" id="KW-0902">Two-component regulatory system</keyword>
<evidence type="ECO:0000256" key="2">
    <source>
        <dbReference type="ARBA" id="ARBA00004370"/>
    </source>
</evidence>
<dbReference type="PANTHER" id="PTHR45436">
    <property type="entry name" value="SENSOR HISTIDINE KINASE YKOH"/>
    <property type="match status" value="1"/>
</dbReference>
<dbReference type="Gene3D" id="1.10.287.130">
    <property type="match status" value="1"/>
</dbReference>
<dbReference type="Pfam" id="PF02518">
    <property type="entry name" value="HATPase_c"/>
    <property type="match status" value="1"/>
</dbReference>
<evidence type="ECO:0000259" key="12">
    <source>
        <dbReference type="PROSITE" id="PS50109"/>
    </source>
</evidence>
<reference evidence="14 15" key="1">
    <citation type="submission" date="2017-05" db="EMBL/GenBank/DDBJ databases">
        <authorList>
            <person name="Varghese N."/>
            <person name="Submissions S."/>
        </authorList>
    </citation>
    <scope>NUCLEOTIDE SEQUENCE [LARGE SCALE GENOMIC DNA]</scope>
    <source>
        <strain evidence="14 15">DSM 26001</strain>
    </source>
</reference>
<name>A0ABY1QBV6_9BURK</name>
<feature type="domain" description="HAMP" evidence="13">
    <location>
        <begin position="190"/>
        <end position="242"/>
    </location>
</feature>
<dbReference type="PANTHER" id="PTHR45436:SF1">
    <property type="entry name" value="SENSOR PROTEIN QSEC"/>
    <property type="match status" value="1"/>
</dbReference>
<dbReference type="RefSeq" id="WP_283442978.1">
    <property type="nucleotide sequence ID" value="NZ_FXUL01000010.1"/>
</dbReference>
<keyword evidence="7 14" id="KW-0418">Kinase</keyword>
<feature type="domain" description="Histidine kinase" evidence="12">
    <location>
        <begin position="250"/>
        <end position="464"/>
    </location>
</feature>
<dbReference type="InterPro" id="IPR003661">
    <property type="entry name" value="HisK_dim/P_dom"/>
</dbReference>
<evidence type="ECO:0000256" key="11">
    <source>
        <dbReference type="SAM" id="Phobius"/>
    </source>
</evidence>
<comment type="subcellular location">
    <subcellularLocation>
        <location evidence="2">Membrane</location>
    </subcellularLocation>
</comment>
<dbReference type="SMART" id="SM00388">
    <property type="entry name" value="HisKA"/>
    <property type="match status" value="1"/>
</dbReference>
<dbReference type="InterPro" id="IPR003594">
    <property type="entry name" value="HATPase_dom"/>
</dbReference>
<proteinExistence type="predicted"/>
<evidence type="ECO:0000256" key="3">
    <source>
        <dbReference type="ARBA" id="ARBA00012438"/>
    </source>
</evidence>
<dbReference type="PRINTS" id="PR00344">
    <property type="entry name" value="BCTRLSENSOR"/>
</dbReference>
<dbReference type="InterPro" id="IPR036890">
    <property type="entry name" value="HATPase_C_sf"/>
</dbReference>
<keyword evidence="4" id="KW-0597">Phosphoprotein</keyword>
<evidence type="ECO:0000313" key="14">
    <source>
        <dbReference type="EMBL" id="SMP65026.1"/>
    </source>
</evidence>
<evidence type="ECO:0000313" key="15">
    <source>
        <dbReference type="Proteomes" id="UP001158049"/>
    </source>
</evidence>
<evidence type="ECO:0000256" key="4">
    <source>
        <dbReference type="ARBA" id="ARBA00022553"/>
    </source>
</evidence>
<organism evidence="14 15">
    <name type="scientific">Noviherbaspirillum suwonense</name>
    <dbReference type="NCBI Taxonomy" id="1224511"/>
    <lineage>
        <taxon>Bacteria</taxon>
        <taxon>Pseudomonadati</taxon>
        <taxon>Pseudomonadota</taxon>
        <taxon>Betaproteobacteria</taxon>
        <taxon>Burkholderiales</taxon>
        <taxon>Oxalobacteraceae</taxon>
        <taxon>Noviherbaspirillum</taxon>
    </lineage>
</organism>
<evidence type="ECO:0000256" key="6">
    <source>
        <dbReference type="ARBA" id="ARBA00022692"/>
    </source>
</evidence>
<accession>A0ABY1QBV6</accession>
<evidence type="ECO:0000256" key="8">
    <source>
        <dbReference type="ARBA" id="ARBA00022989"/>
    </source>
</evidence>
<keyword evidence="5" id="KW-0808">Transferase</keyword>
<dbReference type="InterPro" id="IPR013727">
    <property type="entry name" value="2CSK_N"/>
</dbReference>
<keyword evidence="8 11" id="KW-1133">Transmembrane helix</keyword>
<dbReference type="Gene3D" id="3.30.565.10">
    <property type="entry name" value="Histidine kinase-like ATPase, C-terminal domain"/>
    <property type="match status" value="1"/>
</dbReference>
<comment type="catalytic activity">
    <reaction evidence="1">
        <text>ATP + protein L-histidine = ADP + protein N-phospho-L-histidine.</text>
        <dbReference type="EC" id="2.7.13.3"/>
    </reaction>
</comment>
<dbReference type="EMBL" id="FXUL01000010">
    <property type="protein sequence ID" value="SMP65026.1"/>
    <property type="molecule type" value="Genomic_DNA"/>
</dbReference>
<dbReference type="InterPro" id="IPR004358">
    <property type="entry name" value="Sig_transdc_His_kin-like_C"/>
</dbReference>
<dbReference type="PROSITE" id="PS50109">
    <property type="entry name" value="HIS_KIN"/>
    <property type="match status" value="1"/>
</dbReference>
<dbReference type="SMART" id="SM00387">
    <property type="entry name" value="HATPase_c"/>
    <property type="match status" value="1"/>
</dbReference>
<comment type="caution">
    <text evidence="14">The sequence shown here is derived from an EMBL/GenBank/DDBJ whole genome shotgun (WGS) entry which is preliminary data.</text>
</comment>
<dbReference type="InterPro" id="IPR003660">
    <property type="entry name" value="HAMP_dom"/>
</dbReference>
<dbReference type="CDD" id="cd00075">
    <property type="entry name" value="HATPase"/>
    <property type="match status" value="1"/>
</dbReference>
<feature type="transmembrane region" description="Helical" evidence="11">
    <location>
        <begin position="166"/>
        <end position="189"/>
    </location>
</feature>
<sequence>MGSRRPTLQKKLLAWLLGPLLGLLAVDTVVTWSTSSGFSNHAYDRSLEEMAREVVLHVRPGAGRPVFAMPAEAERILRVDQDDRVYFKVSAADGALIGGDAELAAPPSPVTPGQPLFYNGMLHGEPVRVVAARVPVGGQDAAQPLAQVQVQVAETLNRRSRLTRDILASVFLPQLLLILCASAAVYFGVRQGLLPLQRLRRAVSARSHLDLSPIEASNVPGEVMPLVDEVNDLLRRLGTTLNFQNRFIADAAHQLRTPVAGMKAQIELALRETDRARLQHSIGQLYHSADRLSRLVSQLLSLARNEPGAVESVALHTLDLNALALEVTMEWVPEALRRNVDLGFEGADGEVVIDGDTHRLRELINNLIDNAVRYSQDMGSVTVRVAAGEQRQLSISDDGPRIPVEERERIFQRFHRLLGSHVDGSGLGLAIVSEIAALHNAHITLEEDLDGVGNTFTVFFPAPRTRPDAGAQPGHG</sequence>
<evidence type="ECO:0000256" key="5">
    <source>
        <dbReference type="ARBA" id="ARBA00022679"/>
    </source>
</evidence>
<dbReference type="EC" id="2.7.13.3" evidence="3"/>
<evidence type="ECO:0000259" key="13">
    <source>
        <dbReference type="PROSITE" id="PS50885"/>
    </source>
</evidence>
<dbReference type="Pfam" id="PF00512">
    <property type="entry name" value="HisKA"/>
    <property type="match status" value="1"/>
</dbReference>
<evidence type="ECO:0000256" key="10">
    <source>
        <dbReference type="ARBA" id="ARBA00023136"/>
    </source>
</evidence>
<gene>
    <name evidence="14" type="ORF">SAMN06295970_110140</name>
</gene>
<evidence type="ECO:0000256" key="1">
    <source>
        <dbReference type="ARBA" id="ARBA00000085"/>
    </source>
</evidence>
<dbReference type="InterPro" id="IPR036097">
    <property type="entry name" value="HisK_dim/P_sf"/>
</dbReference>
<protein>
    <recommendedName>
        <fullName evidence="3">histidine kinase</fullName>
        <ecNumber evidence="3">2.7.13.3</ecNumber>
    </recommendedName>
</protein>
<dbReference type="PROSITE" id="PS50885">
    <property type="entry name" value="HAMP"/>
    <property type="match status" value="1"/>
</dbReference>
<dbReference type="InterPro" id="IPR050428">
    <property type="entry name" value="TCS_sensor_his_kinase"/>
</dbReference>
<dbReference type="SUPFAM" id="SSF47384">
    <property type="entry name" value="Homodimeric domain of signal transducing histidine kinase"/>
    <property type="match status" value="1"/>
</dbReference>
<dbReference type="GO" id="GO:0016301">
    <property type="term" value="F:kinase activity"/>
    <property type="evidence" value="ECO:0007669"/>
    <property type="project" value="UniProtKB-KW"/>
</dbReference>
<keyword evidence="6 11" id="KW-0812">Transmembrane</keyword>
<dbReference type="Pfam" id="PF08521">
    <property type="entry name" value="2CSK_N"/>
    <property type="match status" value="1"/>
</dbReference>